<keyword evidence="4" id="KW-0378">Hydrolase</keyword>
<proteinExistence type="inferred from homology"/>
<feature type="transmembrane region" description="Helical" evidence="7">
    <location>
        <begin position="103"/>
        <end position="126"/>
    </location>
</feature>
<dbReference type="EMBL" id="UINC01000668">
    <property type="protein sequence ID" value="SUZ59280.1"/>
    <property type="molecule type" value="Genomic_DNA"/>
</dbReference>
<feature type="transmembrane region" description="Helical" evidence="7">
    <location>
        <begin position="173"/>
        <end position="194"/>
    </location>
</feature>
<gene>
    <name evidence="9" type="ORF">METZ01_LOCUS12134</name>
</gene>
<evidence type="ECO:0000256" key="4">
    <source>
        <dbReference type="ARBA" id="ARBA00022801"/>
    </source>
</evidence>
<dbReference type="SUPFAM" id="SSF144091">
    <property type="entry name" value="Rhomboid-like"/>
    <property type="match status" value="1"/>
</dbReference>
<keyword evidence="5 7" id="KW-1133">Transmembrane helix</keyword>
<protein>
    <recommendedName>
        <fullName evidence="8">Peptidase S54 rhomboid domain-containing protein</fullName>
    </recommendedName>
</protein>
<dbReference type="PANTHER" id="PTHR43731">
    <property type="entry name" value="RHOMBOID PROTEASE"/>
    <property type="match status" value="1"/>
</dbReference>
<dbReference type="GO" id="GO:0016020">
    <property type="term" value="C:membrane"/>
    <property type="evidence" value="ECO:0007669"/>
    <property type="project" value="UniProtKB-SubCell"/>
</dbReference>
<comment type="subcellular location">
    <subcellularLocation>
        <location evidence="1">Membrane</location>
        <topology evidence="1">Multi-pass membrane protein</topology>
    </subcellularLocation>
</comment>
<evidence type="ECO:0000259" key="8">
    <source>
        <dbReference type="Pfam" id="PF01694"/>
    </source>
</evidence>
<evidence type="ECO:0000256" key="5">
    <source>
        <dbReference type="ARBA" id="ARBA00022989"/>
    </source>
</evidence>
<comment type="similarity">
    <text evidence="2">Belongs to the peptidase S54 family.</text>
</comment>
<feature type="domain" description="Peptidase S54 rhomboid" evidence="8">
    <location>
        <begin position="101"/>
        <end position="241"/>
    </location>
</feature>
<accession>A0A381NXI8</accession>
<organism evidence="9">
    <name type="scientific">marine metagenome</name>
    <dbReference type="NCBI Taxonomy" id="408172"/>
    <lineage>
        <taxon>unclassified sequences</taxon>
        <taxon>metagenomes</taxon>
        <taxon>ecological metagenomes</taxon>
    </lineage>
</organism>
<dbReference type="Pfam" id="PF01694">
    <property type="entry name" value="Rhomboid"/>
    <property type="match status" value="1"/>
</dbReference>
<feature type="transmembrane region" description="Helical" evidence="7">
    <location>
        <begin position="78"/>
        <end position="97"/>
    </location>
</feature>
<evidence type="ECO:0000256" key="1">
    <source>
        <dbReference type="ARBA" id="ARBA00004141"/>
    </source>
</evidence>
<sequence>MFQRQTEGSLVCPNCGRLVGVRDRECFNCGRRNPGLWGFAPLLRKFGLDFGFMQLVFTVCVAMYAVSLLSDPQNIGGFLGPSTQSTFMFGGSGYWPIIEYGRWWTVLSAAWLHGNLLHIGMNMMWLRQIMPIVQEFYGVGRLIIIYTVASASGFALTSLMFQPAIPLGPFRGAYFTVGASAPLFGLFGALIVYSKRTGQTALGQEIWRWVMIFVVIGLIVPIIDNWAHLGGYAGGWLAASVL</sequence>
<feature type="transmembrane region" description="Helical" evidence="7">
    <location>
        <begin position="206"/>
        <end position="223"/>
    </location>
</feature>
<feature type="non-terminal residue" evidence="9">
    <location>
        <position position="1"/>
    </location>
</feature>
<dbReference type="InterPro" id="IPR050925">
    <property type="entry name" value="Rhomboid_protease_S54"/>
</dbReference>
<dbReference type="InterPro" id="IPR022764">
    <property type="entry name" value="Peptidase_S54_rhomboid_dom"/>
</dbReference>
<keyword evidence="3 7" id="KW-0812">Transmembrane</keyword>
<dbReference type="InterPro" id="IPR035952">
    <property type="entry name" value="Rhomboid-like_sf"/>
</dbReference>
<evidence type="ECO:0000256" key="3">
    <source>
        <dbReference type="ARBA" id="ARBA00022692"/>
    </source>
</evidence>
<evidence type="ECO:0000313" key="9">
    <source>
        <dbReference type="EMBL" id="SUZ59280.1"/>
    </source>
</evidence>
<dbReference type="PANTHER" id="PTHR43731:SF14">
    <property type="entry name" value="PRESENILIN-ASSOCIATED RHOMBOID-LIKE PROTEIN, MITOCHONDRIAL"/>
    <property type="match status" value="1"/>
</dbReference>
<dbReference type="AlphaFoldDB" id="A0A381NXI8"/>
<evidence type="ECO:0000256" key="6">
    <source>
        <dbReference type="ARBA" id="ARBA00023136"/>
    </source>
</evidence>
<feature type="transmembrane region" description="Helical" evidence="7">
    <location>
        <begin position="46"/>
        <end position="66"/>
    </location>
</feature>
<dbReference type="GO" id="GO:0004252">
    <property type="term" value="F:serine-type endopeptidase activity"/>
    <property type="evidence" value="ECO:0007669"/>
    <property type="project" value="InterPro"/>
</dbReference>
<evidence type="ECO:0000256" key="7">
    <source>
        <dbReference type="SAM" id="Phobius"/>
    </source>
</evidence>
<keyword evidence="6 7" id="KW-0472">Membrane</keyword>
<feature type="non-terminal residue" evidence="9">
    <location>
        <position position="242"/>
    </location>
</feature>
<name>A0A381NXI8_9ZZZZ</name>
<dbReference type="Gene3D" id="1.20.1540.10">
    <property type="entry name" value="Rhomboid-like"/>
    <property type="match status" value="1"/>
</dbReference>
<feature type="transmembrane region" description="Helical" evidence="7">
    <location>
        <begin position="138"/>
        <end position="161"/>
    </location>
</feature>
<reference evidence="9" key="1">
    <citation type="submission" date="2018-05" db="EMBL/GenBank/DDBJ databases">
        <authorList>
            <person name="Lanie J.A."/>
            <person name="Ng W.-L."/>
            <person name="Kazmierczak K.M."/>
            <person name="Andrzejewski T.M."/>
            <person name="Davidsen T.M."/>
            <person name="Wayne K.J."/>
            <person name="Tettelin H."/>
            <person name="Glass J.I."/>
            <person name="Rusch D."/>
            <person name="Podicherti R."/>
            <person name="Tsui H.-C.T."/>
            <person name="Winkler M.E."/>
        </authorList>
    </citation>
    <scope>NUCLEOTIDE SEQUENCE</scope>
</reference>
<evidence type="ECO:0000256" key="2">
    <source>
        <dbReference type="ARBA" id="ARBA00009045"/>
    </source>
</evidence>